<proteinExistence type="predicted"/>
<dbReference type="CDD" id="cd07984">
    <property type="entry name" value="LPLAT_LABLAT-like"/>
    <property type="match status" value="1"/>
</dbReference>
<evidence type="ECO:0000313" key="7">
    <source>
        <dbReference type="EMBL" id="GER93897.1"/>
    </source>
</evidence>
<keyword evidence="2" id="KW-1003">Cell membrane</keyword>
<comment type="caution">
    <text evidence="7">The sequence shown here is derived from an EMBL/GenBank/DDBJ whole genome shotgun (WGS) entry which is preliminary data.</text>
</comment>
<dbReference type="GO" id="GO:0005886">
    <property type="term" value="C:plasma membrane"/>
    <property type="evidence" value="ECO:0007669"/>
    <property type="project" value="UniProtKB-SubCell"/>
</dbReference>
<sequence>MKIRWLFTTSLIIAFSFPLAILPHRLALKVGEILGLLVFYIWQDRRKIAIENIKKTYANKLTPLAVSNRTIAVSIARETFKNLGRSFAEIIKIYWGYGKGIIDNVEIRGIDNYLNAKSKNKGVIFITGHCGNWELMALVFGVKVDNVSVVARTQDNIYLNRLIENVRARYGNNVIYKKGALKGMMRELKKNRGIGILMDQAVLKDEGYKIDFLGRPAWTSKMPALMARKTGAAVIPIFINRLDEPNAHKHVINIYPEVILSEKEDVEKALIEDTKRFSEFIEDYIEQHPSEWLWIHRRWKRA</sequence>
<evidence type="ECO:0000256" key="4">
    <source>
        <dbReference type="ARBA" id="ARBA00022679"/>
    </source>
</evidence>
<dbReference type="PANTHER" id="PTHR30606">
    <property type="entry name" value="LIPID A BIOSYNTHESIS LAUROYL ACYLTRANSFERASE"/>
    <property type="match status" value="1"/>
</dbReference>
<evidence type="ECO:0000256" key="2">
    <source>
        <dbReference type="ARBA" id="ARBA00022475"/>
    </source>
</evidence>
<dbReference type="GO" id="GO:0016746">
    <property type="term" value="F:acyltransferase activity"/>
    <property type="evidence" value="ECO:0007669"/>
    <property type="project" value="UniProtKB-KW"/>
</dbReference>
<keyword evidence="3" id="KW-0997">Cell inner membrane</keyword>
<evidence type="ECO:0000256" key="1">
    <source>
        <dbReference type="ARBA" id="ARBA00004533"/>
    </source>
</evidence>
<accession>A0A5J4L518</accession>
<dbReference type="AlphaFoldDB" id="A0A5J4L518"/>
<keyword evidence="6 7" id="KW-0012">Acyltransferase</keyword>
<keyword evidence="4 7" id="KW-0808">Transferase</keyword>
<organism evidence="7">
    <name type="scientific">hot springs metagenome</name>
    <dbReference type="NCBI Taxonomy" id="433727"/>
    <lineage>
        <taxon>unclassified sequences</taxon>
        <taxon>metagenomes</taxon>
        <taxon>ecological metagenomes</taxon>
    </lineage>
</organism>
<comment type="subcellular location">
    <subcellularLocation>
        <location evidence="1">Cell inner membrane</location>
    </subcellularLocation>
</comment>
<dbReference type="EMBL" id="BLAB01000001">
    <property type="protein sequence ID" value="GER93897.1"/>
    <property type="molecule type" value="Genomic_DNA"/>
</dbReference>
<name>A0A5J4L518_9ZZZZ</name>
<reference evidence="7" key="1">
    <citation type="submission" date="2019-10" db="EMBL/GenBank/DDBJ databases">
        <title>Metagenomic sequencing of thiosulfate-disproportionating enrichment culture.</title>
        <authorList>
            <person name="Umezawa K."/>
            <person name="Kojima H."/>
            <person name="Fukui M."/>
        </authorList>
    </citation>
    <scope>NUCLEOTIDE SEQUENCE</scope>
    <source>
        <strain evidence="7">45J</strain>
    </source>
</reference>
<gene>
    <name evidence="7" type="ORF">A45J_1655</name>
</gene>
<dbReference type="InterPro" id="IPR004960">
    <property type="entry name" value="LipA_acyltrans"/>
</dbReference>
<keyword evidence="5" id="KW-0472">Membrane</keyword>
<dbReference type="PANTHER" id="PTHR30606:SF9">
    <property type="entry name" value="LIPID A BIOSYNTHESIS LAUROYLTRANSFERASE"/>
    <property type="match status" value="1"/>
</dbReference>
<dbReference type="GO" id="GO:1901137">
    <property type="term" value="P:carbohydrate derivative biosynthetic process"/>
    <property type="evidence" value="ECO:0007669"/>
    <property type="project" value="UniProtKB-ARBA"/>
</dbReference>
<dbReference type="PIRSF" id="PIRSF026649">
    <property type="entry name" value="MsbB"/>
    <property type="match status" value="1"/>
</dbReference>
<dbReference type="Pfam" id="PF03279">
    <property type="entry name" value="Lip_A_acyltrans"/>
    <property type="match status" value="1"/>
</dbReference>
<evidence type="ECO:0000256" key="5">
    <source>
        <dbReference type="ARBA" id="ARBA00023136"/>
    </source>
</evidence>
<dbReference type="GO" id="GO:0008610">
    <property type="term" value="P:lipid biosynthetic process"/>
    <property type="evidence" value="ECO:0007669"/>
    <property type="project" value="UniProtKB-ARBA"/>
</dbReference>
<protein>
    <submittedName>
        <fullName evidence="7">Lipid A biosynthesis acyltransferase</fullName>
    </submittedName>
</protein>
<evidence type="ECO:0000256" key="3">
    <source>
        <dbReference type="ARBA" id="ARBA00022519"/>
    </source>
</evidence>
<evidence type="ECO:0000256" key="6">
    <source>
        <dbReference type="ARBA" id="ARBA00023315"/>
    </source>
</evidence>